<proteinExistence type="inferred from homology"/>
<gene>
    <name evidence="9" type="ORF">EGO53_03275</name>
</gene>
<feature type="domain" description="Replication gene A protein-like" evidence="8">
    <location>
        <begin position="147"/>
        <end position="464"/>
    </location>
</feature>
<dbReference type="EMBL" id="CP033893">
    <property type="protein sequence ID" value="QDL30867.1"/>
    <property type="molecule type" value="Genomic_DNA"/>
</dbReference>
<dbReference type="RefSeq" id="WP_142814675.1">
    <property type="nucleotide sequence ID" value="NZ_CP033893.1"/>
</dbReference>
<dbReference type="Proteomes" id="UP000317572">
    <property type="component" value="Chromosome"/>
</dbReference>
<dbReference type="GO" id="GO:0006260">
    <property type="term" value="P:DNA replication"/>
    <property type="evidence" value="ECO:0007669"/>
    <property type="project" value="UniProtKB-KW"/>
</dbReference>
<evidence type="ECO:0000313" key="10">
    <source>
        <dbReference type="Proteomes" id="UP000317572"/>
    </source>
</evidence>
<evidence type="ECO:0000256" key="6">
    <source>
        <dbReference type="ARBA" id="ARBA00022801"/>
    </source>
</evidence>
<dbReference type="GO" id="GO:0004519">
    <property type="term" value="F:endonuclease activity"/>
    <property type="evidence" value="ECO:0007669"/>
    <property type="project" value="UniProtKB-KW"/>
</dbReference>
<reference evidence="9 10" key="1">
    <citation type="submission" date="2018-11" db="EMBL/GenBank/DDBJ databases">
        <title>The first complete genome of Serratia liquefaciens isolated from metalophyte plant revel distinctness adaptive mechanisms in an extreme habitat.</title>
        <authorList>
            <person name="Caneschi W.L."/>
            <person name="Sanchez A.B."/>
            <person name="Felestrino E.B."/>
            <person name="Assis R.A.B."/>
            <person name="Lemes C.G.C."/>
            <person name="Cordeiro I.F."/>
            <person name="Fonseca N.P."/>
            <person name="Villa M."/>
            <person name="Vieira I.T."/>
            <person name="Moraes L.A."/>
            <person name="Kamino L.H.Y."/>
            <person name="do Carmo F."/>
            <person name="Garcia C.M."/>
            <person name="Almeida N.F."/>
            <person name="Silva R.S."/>
            <person name="Ferro J.A."/>
            <person name="Ferro M.I.T."/>
            <person name="Varani A.M."/>
            <person name="Ferreira R.M."/>
            <person name="dos Santos V.L."/>
            <person name="Silva U.C."/>
            <person name="Setubal J.C."/>
            <person name="Moreira L.M."/>
        </authorList>
    </citation>
    <scope>NUCLEOTIDE SEQUENCE [LARGE SCALE GENOMIC DNA]</scope>
    <source>
        <strain evidence="9 10">FG3</strain>
    </source>
</reference>
<evidence type="ECO:0000256" key="7">
    <source>
        <dbReference type="SAM" id="MobiDB-lite"/>
    </source>
</evidence>
<dbReference type="GO" id="GO:0016787">
    <property type="term" value="F:hydrolase activity"/>
    <property type="evidence" value="ECO:0007669"/>
    <property type="project" value="UniProtKB-KW"/>
</dbReference>
<feature type="region of interest" description="Disordered" evidence="7">
    <location>
        <begin position="1"/>
        <end position="24"/>
    </location>
</feature>
<evidence type="ECO:0000256" key="3">
    <source>
        <dbReference type="ARBA" id="ARBA00022705"/>
    </source>
</evidence>
<protein>
    <submittedName>
        <fullName evidence="9">Replication endonuclease</fullName>
    </submittedName>
</protein>
<evidence type="ECO:0000259" key="8">
    <source>
        <dbReference type="Pfam" id="PF05840"/>
    </source>
</evidence>
<comment type="similarity">
    <text evidence="2">Belongs to the phage GPA family.</text>
</comment>
<dbReference type="InterPro" id="IPR008766">
    <property type="entry name" value="Replication_gene_A-like"/>
</dbReference>
<keyword evidence="3" id="KW-0235">DNA replication</keyword>
<organism evidence="9 10">
    <name type="scientific">Serratia liquefaciens</name>
    <dbReference type="NCBI Taxonomy" id="614"/>
    <lineage>
        <taxon>Bacteria</taxon>
        <taxon>Pseudomonadati</taxon>
        <taxon>Pseudomonadota</taxon>
        <taxon>Gammaproteobacteria</taxon>
        <taxon>Enterobacterales</taxon>
        <taxon>Yersiniaceae</taxon>
        <taxon>Serratia</taxon>
    </lineage>
</organism>
<comment type="function">
    <text evidence="1">Possible endonuclease which induces a single-strand cut and initiates DNA replication.</text>
</comment>
<evidence type="ECO:0000313" key="9">
    <source>
        <dbReference type="EMBL" id="QDL30867.1"/>
    </source>
</evidence>
<dbReference type="Pfam" id="PF05840">
    <property type="entry name" value="Phage_GPA"/>
    <property type="match status" value="1"/>
</dbReference>
<accession>A0A515CRR9</accession>
<sequence>MTGTRGRYAPTPPQPYPGSAETPAGVYAWNQPREAIGTEAANPPVEEWAFRQGQKAEPIPRARRVRRRLDSLPHFIKRFYAQQADRLEQQHGTTRANKYLINTFEKHVLPRIDGVNDRYRLGVVPGVLIGFQDDFARLPWYGKRELKRLAHRLTDCITAEFMNYYQSQVDEHGDVSFAVIYAYGRAGWLVSHLNMFAPGWASYCDMVLTDVDALRCMARLESPAWWMRRLKRMHDQWREHLMIAAGYVSKKTTPYCSDPALKEWKAQKKANLEYLKAMELEDQDTGERISLIEKVIGSVANPANRRRELMTRMRYFEDIADDEKLVGDFYTLTAPSKYHAMQYSGKRNDKWNGASPRQTQKYLCRIWARVRAAWKRAGIRAFGFRVVEPHHDETPHWHLLLFMRPEDIDQARDIFCLYARWEDSEELQGIKALEARFYAKPIDKEIGSATGYIAKYISKNIDGYALDGQLDEDTGLPLQETARRVSAWASRWRIRQFQQIGGAPVTVYRELRRLGNRELRLHPEIAPAHDAATVGDWGGYTLAQGGPLVTRDCLRVRLNYEVTPDGNAYGDDVSRITGVYAPASGPESVVFTRTSTYKIVPKAKADEGLAVDLQGAPRPLGVLSITVPVDARATQGAVLEGAFIGEGTRPIPADFDRMTKEERRDLRDRLKNLAPEQKPPPKRTNRPHSVTPEMAAGLDDIAVQVLSFLQSIGLEPAPWELNALLSGAVVNFGQGHVFRLHGDRIITVR</sequence>
<keyword evidence="4" id="KW-0540">Nuclease</keyword>
<evidence type="ECO:0000256" key="5">
    <source>
        <dbReference type="ARBA" id="ARBA00022759"/>
    </source>
</evidence>
<evidence type="ECO:0000256" key="1">
    <source>
        <dbReference type="ARBA" id="ARBA00003293"/>
    </source>
</evidence>
<evidence type="ECO:0000256" key="2">
    <source>
        <dbReference type="ARBA" id="ARBA00009260"/>
    </source>
</evidence>
<feature type="region of interest" description="Disordered" evidence="7">
    <location>
        <begin position="670"/>
        <end position="691"/>
    </location>
</feature>
<keyword evidence="6" id="KW-0378">Hydrolase</keyword>
<evidence type="ECO:0000256" key="4">
    <source>
        <dbReference type="ARBA" id="ARBA00022722"/>
    </source>
</evidence>
<name>A0A515CRR9_SERLI</name>
<dbReference type="AlphaFoldDB" id="A0A515CRR9"/>
<keyword evidence="5 9" id="KW-0255">Endonuclease</keyword>